<reference evidence="2" key="1">
    <citation type="submission" date="2024-07" db="EMBL/GenBank/DDBJ databases">
        <title>Two chromosome-level genome assemblies of Korean endemic species Abeliophyllum distichum and Forsythia ovata (Oleaceae).</title>
        <authorList>
            <person name="Jang H."/>
        </authorList>
    </citation>
    <scope>NUCLEOTIDE SEQUENCE [LARGE SCALE GENOMIC DNA]</scope>
</reference>
<evidence type="ECO:0000313" key="1">
    <source>
        <dbReference type="EMBL" id="KAL2502275.1"/>
    </source>
</evidence>
<comment type="caution">
    <text evidence="1">The sequence shown here is derived from an EMBL/GenBank/DDBJ whole genome shotgun (WGS) entry which is preliminary data.</text>
</comment>
<dbReference type="AlphaFoldDB" id="A0ABD1SNT4"/>
<gene>
    <name evidence="1" type="ORF">Fot_36123</name>
</gene>
<evidence type="ECO:0000313" key="2">
    <source>
        <dbReference type="Proteomes" id="UP001604277"/>
    </source>
</evidence>
<name>A0ABD1SNT4_9LAMI</name>
<protein>
    <submittedName>
        <fullName evidence="1">Uncharacterized protein</fullName>
    </submittedName>
</protein>
<dbReference type="Proteomes" id="UP001604277">
    <property type="component" value="Unassembled WGS sequence"/>
</dbReference>
<keyword evidence="2" id="KW-1185">Reference proteome</keyword>
<sequence>MSFTYPSRLHETRPTAAPPMALPTKYQKFIVKNSTPFFLNKWWHQNKKKKGLNMKKTKIKNFNAKHFLVMLSKGFVPLSGSSQCHNMYPNSVTFFCDLSTERQP</sequence>
<accession>A0ABD1SNT4</accession>
<proteinExistence type="predicted"/>
<organism evidence="1 2">
    <name type="scientific">Forsythia ovata</name>
    <dbReference type="NCBI Taxonomy" id="205694"/>
    <lineage>
        <taxon>Eukaryota</taxon>
        <taxon>Viridiplantae</taxon>
        <taxon>Streptophyta</taxon>
        <taxon>Embryophyta</taxon>
        <taxon>Tracheophyta</taxon>
        <taxon>Spermatophyta</taxon>
        <taxon>Magnoliopsida</taxon>
        <taxon>eudicotyledons</taxon>
        <taxon>Gunneridae</taxon>
        <taxon>Pentapetalae</taxon>
        <taxon>asterids</taxon>
        <taxon>lamiids</taxon>
        <taxon>Lamiales</taxon>
        <taxon>Oleaceae</taxon>
        <taxon>Forsythieae</taxon>
        <taxon>Forsythia</taxon>
    </lineage>
</organism>
<dbReference type="EMBL" id="JBFOLJ010000010">
    <property type="protein sequence ID" value="KAL2502275.1"/>
    <property type="molecule type" value="Genomic_DNA"/>
</dbReference>